<feature type="compositionally biased region" description="Polar residues" evidence="1">
    <location>
        <begin position="694"/>
        <end position="728"/>
    </location>
</feature>
<feature type="compositionally biased region" description="Polar residues" evidence="1">
    <location>
        <begin position="42"/>
        <end position="57"/>
    </location>
</feature>
<reference evidence="2 3" key="1">
    <citation type="journal article" date="2015" name="Plant Cell">
        <title>Oil accumulation by the oleaginous diatom Fistulifera solaris as revealed by the genome and transcriptome.</title>
        <authorList>
            <person name="Tanaka T."/>
            <person name="Maeda Y."/>
            <person name="Veluchamy A."/>
            <person name="Tanaka M."/>
            <person name="Abida H."/>
            <person name="Marechal E."/>
            <person name="Bowler C."/>
            <person name="Muto M."/>
            <person name="Sunaga Y."/>
            <person name="Tanaka M."/>
            <person name="Yoshino T."/>
            <person name="Taniguchi T."/>
            <person name="Fukuda Y."/>
            <person name="Nemoto M."/>
            <person name="Matsumoto M."/>
            <person name="Wong P.S."/>
            <person name="Aburatani S."/>
            <person name="Fujibuchi W."/>
        </authorList>
    </citation>
    <scope>NUCLEOTIDE SEQUENCE [LARGE SCALE GENOMIC DNA]</scope>
    <source>
        <strain evidence="2 3">JPCC DA0580</strain>
    </source>
</reference>
<comment type="caution">
    <text evidence="2">The sequence shown here is derived from an EMBL/GenBank/DDBJ whole genome shotgun (WGS) entry which is preliminary data.</text>
</comment>
<feature type="region of interest" description="Disordered" evidence="1">
    <location>
        <begin position="891"/>
        <end position="936"/>
    </location>
</feature>
<feature type="region of interest" description="Disordered" evidence="1">
    <location>
        <begin position="105"/>
        <end position="148"/>
    </location>
</feature>
<keyword evidence="3" id="KW-1185">Reference proteome</keyword>
<feature type="compositionally biased region" description="Basic and acidic residues" evidence="1">
    <location>
        <begin position="293"/>
        <end position="305"/>
    </location>
</feature>
<feature type="region of interest" description="Disordered" evidence="1">
    <location>
        <begin position="293"/>
        <end position="314"/>
    </location>
</feature>
<organism evidence="2 3">
    <name type="scientific">Fistulifera solaris</name>
    <name type="common">Oleaginous diatom</name>
    <dbReference type="NCBI Taxonomy" id="1519565"/>
    <lineage>
        <taxon>Eukaryota</taxon>
        <taxon>Sar</taxon>
        <taxon>Stramenopiles</taxon>
        <taxon>Ochrophyta</taxon>
        <taxon>Bacillariophyta</taxon>
        <taxon>Bacillariophyceae</taxon>
        <taxon>Bacillariophycidae</taxon>
        <taxon>Naviculales</taxon>
        <taxon>Naviculaceae</taxon>
        <taxon>Fistulifera</taxon>
    </lineage>
</organism>
<dbReference type="InParanoid" id="A0A1Z5JJC1"/>
<dbReference type="AlphaFoldDB" id="A0A1Z5JJC1"/>
<feature type="compositionally biased region" description="Acidic residues" evidence="1">
    <location>
        <begin position="469"/>
        <end position="479"/>
    </location>
</feature>
<evidence type="ECO:0000313" key="2">
    <source>
        <dbReference type="EMBL" id="GAX14107.1"/>
    </source>
</evidence>
<feature type="compositionally biased region" description="Basic and acidic residues" evidence="1">
    <location>
        <begin position="922"/>
        <end position="936"/>
    </location>
</feature>
<gene>
    <name evidence="2" type="ORF">FisN_8Hh056</name>
</gene>
<feature type="compositionally biased region" description="Basic and acidic residues" evidence="1">
    <location>
        <begin position="1142"/>
        <end position="1156"/>
    </location>
</feature>
<feature type="region of interest" description="Disordered" evidence="1">
    <location>
        <begin position="348"/>
        <end position="371"/>
    </location>
</feature>
<proteinExistence type="predicted"/>
<dbReference type="Proteomes" id="UP000198406">
    <property type="component" value="Unassembled WGS sequence"/>
</dbReference>
<dbReference type="EMBL" id="BDSP01000075">
    <property type="protein sequence ID" value="GAX14107.1"/>
    <property type="molecule type" value="Genomic_DNA"/>
</dbReference>
<feature type="compositionally biased region" description="Basic and acidic residues" evidence="1">
    <location>
        <begin position="891"/>
        <end position="908"/>
    </location>
</feature>
<evidence type="ECO:0000256" key="1">
    <source>
        <dbReference type="SAM" id="MobiDB-lite"/>
    </source>
</evidence>
<feature type="compositionally biased region" description="Basic and acidic residues" evidence="1">
    <location>
        <begin position="485"/>
        <end position="497"/>
    </location>
</feature>
<feature type="compositionally biased region" description="Basic and acidic residues" evidence="1">
    <location>
        <begin position="352"/>
        <end position="365"/>
    </location>
</feature>
<feature type="compositionally biased region" description="Polar residues" evidence="1">
    <location>
        <begin position="1124"/>
        <end position="1133"/>
    </location>
</feature>
<feature type="compositionally biased region" description="Basic residues" evidence="1">
    <location>
        <begin position="67"/>
        <end position="81"/>
    </location>
</feature>
<accession>A0A1Z5JJC1</accession>
<feature type="region of interest" description="Disordered" evidence="1">
    <location>
        <begin position="678"/>
        <end position="811"/>
    </location>
</feature>
<feature type="region of interest" description="Disordered" evidence="1">
    <location>
        <begin position="42"/>
        <end position="91"/>
    </location>
</feature>
<feature type="region of interest" description="Disordered" evidence="1">
    <location>
        <begin position="467"/>
        <end position="497"/>
    </location>
</feature>
<protein>
    <submittedName>
        <fullName evidence="2">Uncharacterized protein</fullName>
    </submittedName>
</protein>
<feature type="region of interest" description="Disordered" evidence="1">
    <location>
        <begin position="1121"/>
        <end position="1156"/>
    </location>
</feature>
<name>A0A1Z5JJC1_FISSO</name>
<sequence>MVGPGTKRPRGERSAFAHRLLSVVGFDSLLHRQDHLSRLSEKFQSPDTTLDTSWDQSFETRRSYSSRTRRSKQLQHHHHQQQRTTLQKEDDVIIPQIQRLPMRFFPTTTPALNKQKREHPLIQATRKGGPPISSKNDSSKNDESNDTLDFVHPSQHEQESILHHINDAHSDFTGAPTEIIHNRNRDNIFRDLIQQPTIPYDPPPQREEEDSAHSWSASTIPATKAIFRPRPDKSAFLHPWQRKELPLSSSSSSIRNKCSTETPDPVFCSHPDYSSPSTRGDSFGSDYVSTTAFRDERSKEDESAHSARTLHRNGSDDAVVVNSLDQTNRDLTGENDLVPVTRAGWRWPPSRTADDRVLPKTEKSNESSYGRSQSLMVHNKHMHNNNNFQAAERKPATKKWNVDRGSGIPTTNTLSSFLNKDSAEITPLGVKSVRAKFENWTRASQHEIDSDDGGSVKSLRELFEKGIDAQEEDDDDDDSGSVQSLKEKFEKPRGQTEMKTDVKKLAALFESKQKSRVNKRFDGENVAVKKAYSKFEELHAKSKRATARSFEKTMKTCTEEPVEKKSDFVGCRPKPEINDIEVEEARLPRVSVADRVRAFSNANSGKATLSRVPVKRFAATNSHIVEKSRITQQEHNNHTIYEKLDRQAPVVDDSSDLRILTDVHSGEHNSSITMDVIGKDGGPQTQEVPVPGTSFPTQQSVAQSRSFRANRGSGSIYSQTLGTYTSPKSGPLKSEPSFDSATSPLKAKSTVLTTQHERSKAPVPQPIIVNDEINGNKTSGGSQFARSPAKETPSAKLDAKPTRQIAPGPNKRTLLDPVKYTKSLSSDPLLMVRRMVKSKGSSLPFNTVKRNLKSSNKGCDDFSDAVTLDASIAELSNITVSSVLACSDERDTNVKDRSGSSTAEKHTSTIDQSSEICTPLRKNAEHENQISKDRDSGIVLARRATPTSYSFGTSNDRQEAQKHSKASTAIPVITPRTFPKINNMYPTSEDSKDDTIWDSGWNLEQIVASFPDTNTSGTDIFEFDSEWQSSPSRETSNLDCDKLLSSETVVKRSPTRMLQESKYDSLCTSKIQADRVSRIERLLDKDKELQGCLSQTMLTEVPSTTIQFSSDQKKHLPVWKRRLGNSSPSSTRTIPDRSGLPPRDKATPSSDNNHKQFDNLMSRLAKLKQTRRMRAASAYSVPVAPAPRSATINLCADLDDVSSSSFSSTHFGGSAFMEALEVD</sequence>
<feature type="compositionally biased region" description="Polar residues" evidence="1">
    <location>
        <begin position="773"/>
        <end position="785"/>
    </location>
</feature>
<evidence type="ECO:0000313" key="3">
    <source>
        <dbReference type="Proteomes" id="UP000198406"/>
    </source>
</evidence>